<name>B0D2U1_LACBS</name>
<keyword evidence="1" id="KW-0732">Signal</keyword>
<feature type="signal peptide" evidence="1">
    <location>
        <begin position="1"/>
        <end position="19"/>
    </location>
</feature>
<dbReference type="KEGG" id="lbc:LACBIDRAFT_293308"/>
<reference evidence="2 3" key="1">
    <citation type="journal article" date="2008" name="Nature">
        <title>The genome of Laccaria bicolor provides insights into mycorrhizal symbiosis.</title>
        <authorList>
            <person name="Martin F."/>
            <person name="Aerts A."/>
            <person name="Ahren D."/>
            <person name="Brun A."/>
            <person name="Danchin E.G.J."/>
            <person name="Duchaussoy F."/>
            <person name="Gibon J."/>
            <person name="Kohler A."/>
            <person name="Lindquist E."/>
            <person name="Pereda V."/>
            <person name="Salamov A."/>
            <person name="Shapiro H.J."/>
            <person name="Wuyts J."/>
            <person name="Blaudez D."/>
            <person name="Buee M."/>
            <person name="Brokstein P."/>
            <person name="Canbaeck B."/>
            <person name="Cohen D."/>
            <person name="Courty P.E."/>
            <person name="Coutinho P.M."/>
            <person name="Delaruelle C."/>
            <person name="Detter J.C."/>
            <person name="Deveau A."/>
            <person name="DiFazio S."/>
            <person name="Duplessis S."/>
            <person name="Fraissinet-Tachet L."/>
            <person name="Lucic E."/>
            <person name="Frey-Klett P."/>
            <person name="Fourrey C."/>
            <person name="Feussner I."/>
            <person name="Gay G."/>
            <person name="Grimwood J."/>
            <person name="Hoegger P.J."/>
            <person name="Jain P."/>
            <person name="Kilaru S."/>
            <person name="Labbe J."/>
            <person name="Lin Y.C."/>
            <person name="Legue V."/>
            <person name="Le Tacon F."/>
            <person name="Marmeisse R."/>
            <person name="Melayah D."/>
            <person name="Montanini B."/>
            <person name="Muratet M."/>
            <person name="Nehls U."/>
            <person name="Niculita-Hirzel H."/>
            <person name="Oudot-Le Secq M.P."/>
            <person name="Peter M."/>
            <person name="Quesneville H."/>
            <person name="Rajashekar B."/>
            <person name="Reich M."/>
            <person name="Rouhier N."/>
            <person name="Schmutz J."/>
            <person name="Yin T."/>
            <person name="Chalot M."/>
            <person name="Henrissat B."/>
            <person name="Kuees U."/>
            <person name="Lucas S."/>
            <person name="Van de Peer Y."/>
            <person name="Podila G.K."/>
            <person name="Polle A."/>
            <person name="Pukkila P.J."/>
            <person name="Richardson P.M."/>
            <person name="Rouze P."/>
            <person name="Sanders I.R."/>
            <person name="Stajich J.E."/>
            <person name="Tunlid A."/>
            <person name="Tuskan G."/>
            <person name="Grigoriev I.V."/>
        </authorList>
    </citation>
    <scope>NUCLEOTIDE SEQUENCE [LARGE SCALE GENOMIC DNA]</scope>
    <source>
        <strain evidence="3">S238N-H82 / ATCC MYA-4686</strain>
    </source>
</reference>
<dbReference type="OrthoDB" id="3091770at2759"/>
<dbReference type="GeneID" id="6073778"/>
<dbReference type="AlphaFoldDB" id="B0D2U1"/>
<protein>
    <submittedName>
        <fullName evidence="2">Small secreted protein</fullName>
    </submittedName>
</protein>
<dbReference type="Proteomes" id="UP000001194">
    <property type="component" value="Unassembled WGS sequence"/>
</dbReference>
<dbReference type="HOGENOM" id="CLU_2223710_0_0_1"/>
<sequence>MKNLFFIALTAVIVHATATIRSDRIDSFQASDPSDGLAHRRGVANCADCDSGPATPYCLKCLDTLFGGCINTHGQTCDYAGALTSDKSCGTGSWGCVDKCCPKKCN</sequence>
<evidence type="ECO:0000313" key="3">
    <source>
        <dbReference type="Proteomes" id="UP000001194"/>
    </source>
</evidence>
<organism evidence="3">
    <name type="scientific">Laccaria bicolor (strain S238N-H82 / ATCC MYA-4686)</name>
    <name type="common">Bicoloured deceiver</name>
    <name type="synonym">Laccaria laccata var. bicolor</name>
    <dbReference type="NCBI Taxonomy" id="486041"/>
    <lineage>
        <taxon>Eukaryota</taxon>
        <taxon>Fungi</taxon>
        <taxon>Dikarya</taxon>
        <taxon>Basidiomycota</taxon>
        <taxon>Agaricomycotina</taxon>
        <taxon>Agaricomycetes</taxon>
        <taxon>Agaricomycetidae</taxon>
        <taxon>Agaricales</taxon>
        <taxon>Agaricineae</taxon>
        <taxon>Hydnangiaceae</taxon>
        <taxon>Laccaria</taxon>
    </lineage>
</organism>
<accession>B0D2U1</accession>
<dbReference type="EMBL" id="DS547096">
    <property type="protein sequence ID" value="EDR10810.1"/>
    <property type="molecule type" value="Genomic_DNA"/>
</dbReference>
<evidence type="ECO:0000256" key="1">
    <source>
        <dbReference type="SAM" id="SignalP"/>
    </source>
</evidence>
<proteinExistence type="predicted"/>
<keyword evidence="3" id="KW-1185">Reference proteome</keyword>
<gene>
    <name evidence="2" type="ORF">LACBIDRAFT_293308</name>
</gene>
<dbReference type="InParanoid" id="B0D2U1"/>
<feature type="chain" id="PRO_5002748837" evidence="1">
    <location>
        <begin position="20"/>
        <end position="106"/>
    </location>
</feature>
<dbReference type="RefSeq" id="XP_001878111.1">
    <property type="nucleotide sequence ID" value="XM_001878076.1"/>
</dbReference>
<evidence type="ECO:0000313" key="2">
    <source>
        <dbReference type="EMBL" id="EDR10810.1"/>
    </source>
</evidence>